<dbReference type="Gene3D" id="1.25.10.10">
    <property type="entry name" value="Leucine-rich Repeat Variant"/>
    <property type="match status" value="1"/>
</dbReference>
<dbReference type="SUPFAM" id="SSF48371">
    <property type="entry name" value="ARM repeat"/>
    <property type="match status" value="1"/>
</dbReference>
<reference evidence="2" key="1">
    <citation type="submission" date="2020-10" db="EMBL/GenBank/DDBJ databases">
        <title>Unveiling of a novel bifunctional photoreceptor, Dualchrome1, isolated from a cosmopolitan green alga.</title>
        <authorList>
            <person name="Suzuki S."/>
            <person name="Kawachi M."/>
        </authorList>
    </citation>
    <scope>NUCLEOTIDE SEQUENCE</scope>
    <source>
        <strain evidence="2">NIES 2893</strain>
    </source>
</reference>
<feature type="repeat" description="HEAT" evidence="1">
    <location>
        <begin position="118"/>
        <end position="155"/>
    </location>
</feature>
<proteinExistence type="predicted"/>
<evidence type="ECO:0000256" key="1">
    <source>
        <dbReference type="PROSITE-ProRule" id="PRU00103"/>
    </source>
</evidence>
<protein>
    <recommendedName>
        <fullName evidence="4">TOG domain-containing protein</fullName>
    </recommendedName>
</protein>
<sequence>MSAAAVTSGGAGPSVSKGVSAAAPGGGLAFGFVEASVVANLRDIGNWKVRADAIENLQGAVACLYDVTPVMPHLADFVAFLRGLLADNNFKISLTTLQVFSDLVEKIGVALTPYVGTIVPTLVEKLGDNKIVVRQANAKVFNKLVDTVGPQPVLAVLATPLQHRSWRVREEVANVAILGLHTAGTRLT</sequence>
<dbReference type="Proteomes" id="UP000660262">
    <property type="component" value="Unassembled WGS sequence"/>
</dbReference>
<name>A0A830I311_9CHLO</name>
<keyword evidence="3" id="KW-1185">Reference proteome</keyword>
<dbReference type="PROSITE" id="PS50077">
    <property type="entry name" value="HEAT_REPEAT"/>
    <property type="match status" value="1"/>
</dbReference>
<gene>
    <name evidence="2" type="ORF">PPROV_001028500</name>
</gene>
<dbReference type="AlphaFoldDB" id="A0A830I311"/>
<evidence type="ECO:0000313" key="3">
    <source>
        <dbReference type="Proteomes" id="UP000660262"/>
    </source>
</evidence>
<dbReference type="InterPro" id="IPR016024">
    <property type="entry name" value="ARM-type_fold"/>
</dbReference>
<accession>A0A830I311</accession>
<organism evidence="2 3">
    <name type="scientific">Pycnococcus provasolii</name>
    <dbReference type="NCBI Taxonomy" id="41880"/>
    <lineage>
        <taxon>Eukaryota</taxon>
        <taxon>Viridiplantae</taxon>
        <taxon>Chlorophyta</taxon>
        <taxon>Pseudoscourfieldiophyceae</taxon>
        <taxon>Pseudoscourfieldiales</taxon>
        <taxon>Pycnococcaceae</taxon>
        <taxon>Pycnococcus</taxon>
    </lineage>
</organism>
<dbReference type="InterPro" id="IPR021133">
    <property type="entry name" value="HEAT_type_2"/>
</dbReference>
<comment type="caution">
    <text evidence="2">The sequence shown here is derived from an EMBL/GenBank/DDBJ whole genome shotgun (WGS) entry which is preliminary data.</text>
</comment>
<dbReference type="Pfam" id="PF21040">
    <property type="entry name" value="CEP104-like_TOG"/>
    <property type="match status" value="1"/>
</dbReference>
<dbReference type="OrthoDB" id="63891at2759"/>
<evidence type="ECO:0000313" key="2">
    <source>
        <dbReference type="EMBL" id="GHP11557.1"/>
    </source>
</evidence>
<dbReference type="EMBL" id="BNJQ01000035">
    <property type="protein sequence ID" value="GHP11557.1"/>
    <property type="molecule type" value="Genomic_DNA"/>
</dbReference>
<evidence type="ECO:0008006" key="4">
    <source>
        <dbReference type="Google" id="ProtNLM"/>
    </source>
</evidence>
<dbReference type="InterPro" id="IPR011989">
    <property type="entry name" value="ARM-like"/>
</dbReference>